<keyword evidence="2" id="KW-1185">Reference proteome</keyword>
<organism evidence="1 2">
    <name type="scientific">Dibothriocephalus latus</name>
    <name type="common">Fish tapeworm</name>
    <name type="synonym">Diphyllobothrium latum</name>
    <dbReference type="NCBI Taxonomy" id="60516"/>
    <lineage>
        <taxon>Eukaryota</taxon>
        <taxon>Metazoa</taxon>
        <taxon>Spiralia</taxon>
        <taxon>Lophotrochozoa</taxon>
        <taxon>Platyhelminthes</taxon>
        <taxon>Cestoda</taxon>
        <taxon>Eucestoda</taxon>
        <taxon>Diphyllobothriidea</taxon>
        <taxon>Diphyllobothriidae</taxon>
        <taxon>Dibothriocephalus</taxon>
    </lineage>
</organism>
<evidence type="ECO:0000313" key="2">
    <source>
        <dbReference type="Proteomes" id="UP000281553"/>
    </source>
</evidence>
<dbReference type="AlphaFoldDB" id="A0A3P7LVQ3"/>
<evidence type="ECO:0000313" key="1">
    <source>
        <dbReference type="EMBL" id="VDN14178.1"/>
    </source>
</evidence>
<reference evidence="1 2" key="1">
    <citation type="submission" date="2018-11" db="EMBL/GenBank/DDBJ databases">
        <authorList>
            <consortium name="Pathogen Informatics"/>
        </authorList>
    </citation>
    <scope>NUCLEOTIDE SEQUENCE [LARGE SCALE GENOMIC DNA]</scope>
</reference>
<sequence length="190" mass="19741">MEMVVGGLLDTGGTVELFEAVEVYAVGGSVLCVFLLGRCVGLKALQGVLESLVVALFMSSFAASTHSDIAVEQLLVVHPYQVASPVPRIPCLGSCVAVSASLFGRDICSVKCLAAEQCLEDDGIVHLTVSRGFFKSAEGLAGFGDPASNLVVDSSVAAKRAAKIGDVAHVFERGAFDVYTGSILISSGWR</sequence>
<name>A0A3P7LVQ3_DIBLA</name>
<dbReference type="Proteomes" id="UP000281553">
    <property type="component" value="Unassembled WGS sequence"/>
</dbReference>
<accession>A0A3P7LVQ3</accession>
<protein>
    <submittedName>
        <fullName evidence="1">Uncharacterized protein</fullName>
    </submittedName>
</protein>
<dbReference type="EMBL" id="UYRU01058497">
    <property type="protein sequence ID" value="VDN14178.1"/>
    <property type="molecule type" value="Genomic_DNA"/>
</dbReference>
<proteinExistence type="predicted"/>
<dbReference type="OrthoDB" id="6305449at2759"/>
<gene>
    <name evidence="1" type="ORF">DILT_LOCUS10009</name>
</gene>